<accession>A0A6J4N6H8</accession>
<dbReference type="AlphaFoldDB" id="A0A6J4N6H8"/>
<name>A0A6J4N6H8_9BACT</name>
<protein>
    <submittedName>
        <fullName evidence="1">Uncharacterized protein</fullName>
    </submittedName>
</protein>
<organism evidence="1">
    <name type="scientific">uncultured Pyrinomonadaceae bacterium</name>
    <dbReference type="NCBI Taxonomy" id="2283094"/>
    <lineage>
        <taxon>Bacteria</taxon>
        <taxon>Pseudomonadati</taxon>
        <taxon>Acidobacteriota</taxon>
        <taxon>Blastocatellia</taxon>
        <taxon>Blastocatellales</taxon>
        <taxon>Pyrinomonadaceae</taxon>
        <taxon>environmental samples</taxon>
    </lineage>
</organism>
<dbReference type="EMBL" id="CADCUR010000018">
    <property type="protein sequence ID" value="CAA9379194.1"/>
    <property type="molecule type" value="Genomic_DNA"/>
</dbReference>
<proteinExistence type="predicted"/>
<sequence length="62" mass="6926">MRRAQEVKTKPGMVMGIARYMSSNAKSKFNAGFLQQILTLILLAGIPTAGFNRSTENRFHLL</sequence>
<gene>
    <name evidence="1" type="ORF">AVDCRST_MAG74-235</name>
</gene>
<evidence type="ECO:0000313" key="1">
    <source>
        <dbReference type="EMBL" id="CAA9379194.1"/>
    </source>
</evidence>
<reference evidence="1" key="1">
    <citation type="submission" date="2020-02" db="EMBL/GenBank/DDBJ databases">
        <authorList>
            <person name="Meier V. D."/>
        </authorList>
    </citation>
    <scope>NUCLEOTIDE SEQUENCE</scope>
    <source>
        <strain evidence="1">AVDCRST_MAG74</strain>
    </source>
</reference>